<feature type="region of interest" description="Disordered" evidence="1">
    <location>
        <begin position="141"/>
        <end position="177"/>
    </location>
</feature>
<reference evidence="2" key="1">
    <citation type="submission" date="2023-01" db="EMBL/GenBank/DDBJ databases">
        <title>Colletotrichum chrysophilum M932 genome sequence.</title>
        <authorList>
            <person name="Baroncelli R."/>
        </authorList>
    </citation>
    <scope>NUCLEOTIDE SEQUENCE</scope>
    <source>
        <strain evidence="2">M932</strain>
    </source>
</reference>
<evidence type="ECO:0000313" key="2">
    <source>
        <dbReference type="EMBL" id="KAK1853252.1"/>
    </source>
</evidence>
<evidence type="ECO:0000256" key="1">
    <source>
        <dbReference type="SAM" id="MobiDB-lite"/>
    </source>
</evidence>
<protein>
    <submittedName>
        <fullName evidence="2">Uncharacterized protein</fullName>
    </submittedName>
</protein>
<name>A0AAD9AU10_9PEZI</name>
<dbReference type="EMBL" id="JAQOWY010000058">
    <property type="protein sequence ID" value="KAK1853252.1"/>
    <property type="molecule type" value="Genomic_DNA"/>
</dbReference>
<dbReference type="AlphaFoldDB" id="A0AAD9AU10"/>
<comment type="caution">
    <text evidence="2">The sequence shown here is derived from an EMBL/GenBank/DDBJ whole genome shotgun (WGS) entry which is preliminary data.</text>
</comment>
<sequence length="215" mass="23288">MQPTLGTQYEIWGSCRDALTSLPHILLFTPPQNALLFPRLPEQNTRAERSSYCLISYVNRSSQQRGTAPERNANAARSGPRVLKRKLVSATSPAVRHRERHHNGHIALQCSSLLHSGSNPGPTRRRVWRALVGTEHYLRQNEAARAEETTEAVGEESTRDKRNGGEKPVPVGGKSFDDMTLAIPSATSSVTATSMASFAAFVASAAASPSVTLTG</sequence>
<accession>A0AAD9AU10</accession>
<dbReference type="Proteomes" id="UP001243330">
    <property type="component" value="Unassembled WGS sequence"/>
</dbReference>
<feature type="compositionally biased region" description="Basic and acidic residues" evidence="1">
    <location>
        <begin position="156"/>
        <end position="165"/>
    </location>
</feature>
<gene>
    <name evidence="2" type="ORF">CCHR01_04088</name>
</gene>
<proteinExistence type="predicted"/>
<keyword evidence="3" id="KW-1185">Reference proteome</keyword>
<organism evidence="2 3">
    <name type="scientific">Colletotrichum chrysophilum</name>
    <dbReference type="NCBI Taxonomy" id="1836956"/>
    <lineage>
        <taxon>Eukaryota</taxon>
        <taxon>Fungi</taxon>
        <taxon>Dikarya</taxon>
        <taxon>Ascomycota</taxon>
        <taxon>Pezizomycotina</taxon>
        <taxon>Sordariomycetes</taxon>
        <taxon>Hypocreomycetidae</taxon>
        <taxon>Glomerellales</taxon>
        <taxon>Glomerellaceae</taxon>
        <taxon>Colletotrichum</taxon>
        <taxon>Colletotrichum gloeosporioides species complex</taxon>
    </lineage>
</organism>
<evidence type="ECO:0000313" key="3">
    <source>
        <dbReference type="Proteomes" id="UP001243330"/>
    </source>
</evidence>